<dbReference type="SMART" id="SM00490">
    <property type="entry name" value="HELICc"/>
    <property type="match status" value="1"/>
</dbReference>
<organism evidence="2">
    <name type="scientific">Paraprevotella clara</name>
    <dbReference type="NCBI Taxonomy" id="454154"/>
    <lineage>
        <taxon>Bacteria</taxon>
        <taxon>Pseudomonadati</taxon>
        <taxon>Bacteroidota</taxon>
        <taxon>Bacteroidia</taxon>
        <taxon>Bacteroidales</taxon>
        <taxon>Prevotellaceae</taxon>
        <taxon>Paraprevotella</taxon>
    </lineage>
</organism>
<dbReference type="Pfam" id="PF00271">
    <property type="entry name" value="Helicase_C"/>
    <property type="match status" value="1"/>
</dbReference>
<dbReference type="EMBL" id="CACRUT010000014">
    <property type="protein sequence ID" value="VYU09990.1"/>
    <property type="molecule type" value="Genomic_DNA"/>
</dbReference>
<dbReference type="InterPro" id="IPR052933">
    <property type="entry name" value="DNA_Protect_Modify"/>
</dbReference>
<reference evidence="2" key="1">
    <citation type="submission" date="2019-11" db="EMBL/GenBank/DDBJ databases">
        <authorList>
            <person name="Feng L."/>
        </authorList>
    </citation>
    <scope>NUCLEOTIDE SEQUENCE</scope>
    <source>
        <strain evidence="2">PclaraLFYP37</strain>
    </source>
</reference>
<feature type="domain" description="Helicase C-terminal" evidence="1">
    <location>
        <begin position="426"/>
        <end position="591"/>
    </location>
</feature>
<dbReference type="PANTHER" id="PTHR41313:SF1">
    <property type="entry name" value="DNA METHYLASE ADENINE-SPECIFIC DOMAIN-CONTAINING PROTEIN"/>
    <property type="match status" value="1"/>
</dbReference>
<accession>A0A6N3BZF7</accession>
<dbReference type="Gene3D" id="3.40.50.300">
    <property type="entry name" value="P-loop containing nucleotide triphosphate hydrolases"/>
    <property type="match status" value="1"/>
</dbReference>
<dbReference type="InterPro" id="IPR001650">
    <property type="entry name" value="Helicase_C-like"/>
</dbReference>
<dbReference type="InterPro" id="IPR027417">
    <property type="entry name" value="P-loop_NTPase"/>
</dbReference>
<dbReference type="SUPFAM" id="SSF52540">
    <property type="entry name" value="P-loop containing nucleoside triphosphate hydrolases"/>
    <property type="match status" value="2"/>
</dbReference>
<dbReference type="PANTHER" id="PTHR41313">
    <property type="entry name" value="ADENINE-SPECIFIC METHYLTRANSFERASE"/>
    <property type="match status" value="1"/>
</dbReference>
<dbReference type="PROSITE" id="PS51194">
    <property type="entry name" value="HELICASE_CTER"/>
    <property type="match status" value="1"/>
</dbReference>
<name>A0A6N3BZF7_9BACT</name>
<gene>
    <name evidence="2" type="ORF">PCLFYP37_01914</name>
</gene>
<sequence>MESRIHGDVYVRFGGEYVETCRSSERQGATCLASGTGKTLIMCVAAHEMKRLGLAHKPMIIGLKANVAEIAECYRTAYPNAKILYASEKDFTPANRVRFFNNIKNNDYDCVIMSHDQFGKIPQSPELQQRILQAELDTVEENLEVLRSQGKDISRAMLRGLEKRKINLSVKLETIAHAIKSRTDDVVDFKQMGIDHIFVDESHQFKNLMFNTRHDRVAGLGNQDGSQKALNMLYAIRTVQERTGKDLGATFLSGTTISNSLTELYLLFKYLRPQELERQNINSFDAWAAIFAKKSVDFEFSVTNNIVQKERFRYFIKVPELAAFYSEITDYRTAEDVGVNRPDKNEVLHNIPPTPQQEEFIEKLMEFAKSGDATLLGREKLSETEEKAKMLIATDYARKMALDMRLIDSSLYEDHPDNKASRCAKMIAEYYHKYDAQKGTQFVFSDLGTFQPGQWNVYSEIKRKLVEDYGIPSSEIRFIQECKNEKARKGVIDAMNEGKVRVIFGSTSMLGTGVNAQKRAVAVHHLDTPWRPSDLAQRDGRAVRKGNEIAKMFAGDKVDVIIYAVEKSLDSYKFNLLHCKQTFISQLKSGAMGARTIDEGAMDEKSGMNFSEYMAILSGNTDLLDKARLEKKVAALESERKTFHKAKSTSSWKLEEYTKTLAFNNDCIAKMSADFETFLTRVQTDKEGNKLNAVRLDGLEATDHKSVGTRLQEIAKNATTGGEYMRIGELYGFPLLVKTEPLLKDGKESKLNRFFVEGAFKYTYNNGQVAMVDTKAASMNFLNALERIPKLVEQYKAQNVTYERDIPILQETVGGVWKKEDELKALKADVAALERKIQLSLTPPTPETAQENGETILSDKCEEATARMPNTQLSDKGDAEGFIREHVHIVRPKPTENVVSATGFKL</sequence>
<evidence type="ECO:0000313" key="2">
    <source>
        <dbReference type="EMBL" id="VYU09990.1"/>
    </source>
</evidence>
<evidence type="ECO:0000259" key="1">
    <source>
        <dbReference type="PROSITE" id="PS51194"/>
    </source>
</evidence>
<dbReference type="AlphaFoldDB" id="A0A6N3BZF7"/>
<proteinExistence type="predicted"/>
<protein>
    <recommendedName>
        <fullName evidence="1">Helicase C-terminal domain-containing protein</fullName>
    </recommendedName>
</protein>